<name>A0A2V2LCX7_9RHOB</name>
<sequence>MRRVAMILVLGAVLVGCAGPRGQCSRAVDQELAQLDRQIALSREALRTGSREELLRPRVTVGVQVCGSPSANVGICADTTRPPQRARVSIDPAQEQRVLNDLMARRADLLARADRDIAQCVADAR</sequence>
<dbReference type="PROSITE" id="PS51257">
    <property type="entry name" value="PROKAR_LIPOPROTEIN"/>
    <property type="match status" value="1"/>
</dbReference>
<dbReference type="EMBL" id="QGKU01000048">
    <property type="protein sequence ID" value="PWR01621.1"/>
    <property type="molecule type" value="Genomic_DNA"/>
</dbReference>
<keyword evidence="2" id="KW-1185">Reference proteome</keyword>
<dbReference type="OrthoDB" id="7875456at2"/>
<dbReference type="Proteomes" id="UP000245680">
    <property type="component" value="Unassembled WGS sequence"/>
</dbReference>
<accession>A0A2V2LCX7</accession>
<dbReference type="AlphaFoldDB" id="A0A2V2LCX7"/>
<dbReference type="RefSeq" id="WP_109812662.1">
    <property type="nucleotide sequence ID" value="NZ_QGKU01000048.1"/>
</dbReference>
<evidence type="ECO:0000313" key="1">
    <source>
        <dbReference type="EMBL" id="PWR01621.1"/>
    </source>
</evidence>
<proteinExistence type="predicted"/>
<protein>
    <submittedName>
        <fullName evidence="1">Uncharacterized protein</fullName>
    </submittedName>
</protein>
<organism evidence="1 2">
    <name type="scientific">Meridianimarinicoccus roseus</name>
    <dbReference type="NCBI Taxonomy" id="2072018"/>
    <lineage>
        <taxon>Bacteria</taxon>
        <taxon>Pseudomonadati</taxon>
        <taxon>Pseudomonadota</taxon>
        <taxon>Alphaproteobacteria</taxon>
        <taxon>Rhodobacterales</taxon>
        <taxon>Paracoccaceae</taxon>
        <taxon>Meridianimarinicoccus</taxon>
    </lineage>
</organism>
<evidence type="ECO:0000313" key="2">
    <source>
        <dbReference type="Proteomes" id="UP000245680"/>
    </source>
</evidence>
<comment type="caution">
    <text evidence="1">The sequence shown here is derived from an EMBL/GenBank/DDBJ whole genome shotgun (WGS) entry which is preliminary data.</text>
</comment>
<gene>
    <name evidence="1" type="ORF">DKT77_15945</name>
</gene>
<reference evidence="1 2" key="1">
    <citation type="submission" date="2018-05" db="EMBL/GenBank/DDBJ databases">
        <title>Rhodobacteraceae gen. nov., sp. nov. isolated from sea water.</title>
        <authorList>
            <person name="Ren Y."/>
        </authorList>
    </citation>
    <scope>NUCLEOTIDE SEQUENCE [LARGE SCALE GENOMIC DNA]</scope>
    <source>
        <strain evidence="1 2">TG-679</strain>
    </source>
</reference>